<dbReference type="OrthoDB" id="9809412at2"/>
<feature type="binding site" evidence="11">
    <location>
        <position position="40"/>
    </location>
    <ligand>
        <name>L-glutamate</name>
        <dbReference type="ChEBI" id="CHEBI:29985"/>
    </ligand>
</feature>
<dbReference type="SUPFAM" id="SSF53383">
    <property type="entry name" value="PLP-dependent transferases"/>
    <property type="match status" value="1"/>
</dbReference>
<comment type="cofactor">
    <cofactor evidence="11">
        <name>pyridoxal 5'-phosphate</name>
        <dbReference type="ChEBI" id="CHEBI:597326"/>
    </cofactor>
    <text evidence="11">Binds 1 pyridoxal phosphate per subunit.</text>
</comment>
<dbReference type="GO" id="GO:0030170">
    <property type="term" value="F:pyridoxal phosphate binding"/>
    <property type="evidence" value="ECO:0007669"/>
    <property type="project" value="UniProtKB-UniRule"/>
</dbReference>
<keyword evidence="6 11" id="KW-0808">Transferase</keyword>
<dbReference type="FunFam" id="3.90.1150.10:FF:000006">
    <property type="entry name" value="Phosphoserine aminotransferase"/>
    <property type="match status" value="1"/>
</dbReference>
<comment type="pathway">
    <text evidence="11">Cofactor biosynthesis; pyridoxine 5'-phosphate biosynthesis; pyridoxine 5'-phosphate from D-erythrose 4-phosphate: step 3/5.</text>
</comment>
<dbReference type="UniPathway" id="UPA00135">
    <property type="reaction ID" value="UER00197"/>
</dbReference>
<evidence type="ECO:0000259" key="12">
    <source>
        <dbReference type="Pfam" id="PF00266"/>
    </source>
</evidence>
<dbReference type="InterPro" id="IPR022278">
    <property type="entry name" value="Pser_aminoTfrase"/>
</dbReference>
<dbReference type="FunFam" id="3.40.640.10:FF:000010">
    <property type="entry name" value="Phosphoserine aminotransferase"/>
    <property type="match status" value="1"/>
</dbReference>
<feature type="modified residue" description="N6-(pyridoxal phosphate)lysine" evidence="11">
    <location>
        <position position="195"/>
    </location>
</feature>
<evidence type="ECO:0000256" key="11">
    <source>
        <dbReference type="HAMAP-Rule" id="MF_00160"/>
    </source>
</evidence>
<dbReference type="Pfam" id="PF00266">
    <property type="entry name" value="Aminotran_5"/>
    <property type="match status" value="1"/>
</dbReference>
<dbReference type="GO" id="GO:0004648">
    <property type="term" value="F:O-phospho-L-serine:2-oxoglutarate aminotransferase activity"/>
    <property type="evidence" value="ECO:0007669"/>
    <property type="project" value="UniProtKB-UniRule"/>
</dbReference>
<feature type="binding site" evidence="11">
    <location>
        <position position="150"/>
    </location>
    <ligand>
        <name>pyridoxal 5'-phosphate</name>
        <dbReference type="ChEBI" id="CHEBI:597326"/>
    </ligand>
</feature>
<dbReference type="EC" id="2.6.1.52" evidence="11"/>
<keyword evidence="5 11" id="KW-0028">Amino-acid biosynthesis</keyword>
<dbReference type="InterPro" id="IPR015424">
    <property type="entry name" value="PyrdxlP-dep_Trfase"/>
</dbReference>
<evidence type="ECO:0000256" key="3">
    <source>
        <dbReference type="ARBA" id="ARBA00006904"/>
    </source>
</evidence>
<evidence type="ECO:0000256" key="2">
    <source>
        <dbReference type="ARBA" id="ARBA00005099"/>
    </source>
</evidence>
<dbReference type="RefSeq" id="WP_066783996.1">
    <property type="nucleotide sequence ID" value="NZ_LWQS01000038.1"/>
</dbReference>
<keyword evidence="8 11" id="KW-0718">Serine biosynthesis</keyword>
<evidence type="ECO:0000256" key="7">
    <source>
        <dbReference type="ARBA" id="ARBA00022898"/>
    </source>
</evidence>
<evidence type="ECO:0000256" key="1">
    <source>
        <dbReference type="ARBA" id="ARBA00003483"/>
    </source>
</evidence>
<evidence type="ECO:0000313" key="13">
    <source>
        <dbReference type="EMBL" id="OAN47196.1"/>
    </source>
</evidence>
<evidence type="ECO:0000256" key="6">
    <source>
        <dbReference type="ARBA" id="ARBA00022679"/>
    </source>
</evidence>
<evidence type="ECO:0000256" key="10">
    <source>
        <dbReference type="ARBA" id="ARBA00049007"/>
    </source>
</evidence>
<evidence type="ECO:0000256" key="9">
    <source>
        <dbReference type="ARBA" id="ARBA00047630"/>
    </source>
</evidence>
<accession>A0A178MF79</accession>
<dbReference type="InterPro" id="IPR015421">
    <property type="entry name" value="PyrdxlP-dep_Trfase_major"/>
</dbReference>
<dbReference type="PANTHER" id="PTHR43247">
    <property type="entry name" value="PHOSPHOSERINE AMINOTRANSFERASE"/>
    <property type="match status" value="1"/>
</dbReference>
<comment type="catalytic activity">
    <reaction evidence="10 11">
        <text>O-phospho-L-serine + 2-oxoglutarate = 3-phosphooxypyruvate + L-glutamate</text>
        <dbReference type="Rhea" id="RHEA:14329"/>
        <dbReference type="ChEBI" id="CHEBI:16810"/>
        <dbReference type="ChEBI" id="CHEBI:18110"/>
        <dbReference type="ChEBI" id="CHEBI:29985"/>
        <dbReference type="ChEBI" id="CHEBI:57524"/>
        <dbReference type="EC" id="2.6.1.52"/>
    </reaction>
</comment>
<keyword evidence="11" id="KW-0963">Cytoplasm</keyword>
<dbReference type="UniPathway" id="UPA00244">
    <property type="reaction ID" value="UER00311"/>
</dbReference>
<feature type="binding site" evidence="11">
    <location>
        <position position="194"/>
    </location>
    <ligand>
        <name>pyridoxal 5'-phosphate</name>
        <dbReference type="ChEBI" id="CHEBI:597326"/>
    </ligand>
</feature>
<dbReference type="EMBL" id="LWQS01000038">
    <property type="protein sequence ID" value="OAN47196.1"/>
    <property type="molecule type" value="Genomic_DNA"/>
</dbReference>
<sequence>MIHNFNPGPAALPPAVIARAQAELADYHGTGMSILEMSHRSKEYEAINATAEAHLKALLGLGDDYRVLFMQGGASMQFALIPLNLLPAGGVAEYIVTGSWGEKAYEEAQRLGNTRLLASTAADGYRSLPDAEALTPDPQAAYLHITTNETIQGVQWPAELPELGSAPLVADMSSDFLARPFPAERFALMYAGAQKNLGPAGVTVVVIRQDLIERGRKDLPVIMRYATFAKNNSLYNTPPVFAVYMVNLVLEWIKEQGGLVAMAERNARKAAMVYEAIDSSNGFYAGHAAPEARSLMNVTFRLPSAELEKRFLSEAQAAGMVGLAGHRSVGGIRASLYNAVSPESAATLASFMREFAQRYG</sequence>
<keyword evidence="14" id="KW-1185">Reference proteome</keyword>
<comment type="subcellular location">
    <subcellularLocation>
        <location evidence="11">Cytoplasm</location>
    </subcellularLocation>
</comment>
<dbReference type="STRING" id="1707952.A6A03_00165"/>
<dbReference type="NCBIfam" id="TIGR01364">
    <property type="entry name" value="serC_1"/>
    <property type="match status" value="1"/>
</dbReference>
<gene>
    <name evidence="11" type="primary">serC</name>
    <name evidence="13" type="ORF">A6A03_00165</name>
</gene>
<proteinExistence type="inferred from homology"/>
<evidence type="ECO:0000256" key="8">
    <source>
        <dbReference type="ARBA" id="ARBA00023299"/>
    </source>
</evidence>
<feature type="binding site" evidence="11">
    <location>
        <position position="171"/>
    </location>
    <ligand>
        <name>pyridoxal 5'-phosphate</name>
        <dbReference type="ChEBI" id="CHEBI:597326"/>
    </ligand>
</feature>
<evidence type="ECO:0000313" key="14">
    <source>
        <dbReference type="Proteomes" id="UP000078287"/>
    </source>
</evidence>
<evidence type="ECO:0000256" key="4">
    <source>
        <dbReference type="ARBA" id="ARBA00022576"/>
    </source>
</evidence>
<dbReference type="InterPro" id="IPR000192">
    <property type="entry name" value="Aminotrans_V_dom"/>
</dbReference>
<dbReference type="CDD" id="cd00611">
    <property type="entry name" value="PSAT_like"/>
    <property type="match status" value="1"/>
</dbReference>
<dbReference type="AlphaFoldDB" id="A0A178MF79"/>
<dbReference type="NCBIfam" id="NF003764">
    <property type="entry name" value="PRK05355.1"/>
    <property type="match status" value="1"/>
</dbReference>
<keyword evidence="4 11" id="KW-0032">Aminotransferase</keyword>
<protein>
    <recommendedName>
        <fullName evidence="11">Phosphoserine aminotransferase</fullName>
        <ecNumber evidence="11">2.6.1.52</ecNumber>
    </recommendedName>
    <alternativeName>
        <fullName evidence="11">Phosphohydroxythreonine aminotransferase</fullName>
        <shortName evidence="11">PSAT</shortName>
    </alternativeName>
</protein>
<feature type="domain" description="Aminotransferase class V" evidence="12">
    <location>
        <begin position="2"/>
        <end position="343"/>
    </location>
</feature>
<feature type="binding site" evidence="11">
    <location>
        <begin position="74"/>
        <end position="75"/>
    </location>
    <ligand>
        <name>pyridoxal 5'-phosphate</name>
        <dbReference type="ChEBI" id="CHEBI:597326"/>
    </ligand>
</feature>
<keyword evidence="11" id="KW-0664">Pyridoxine biosynthesis</keyword>
<dbReference type="PIRSF" id="PIRSF000525">
    <property type="entry name" value="SerC"/>
    <property type="match status" value="1"/>
</dbReference>
<dbReference type="Gene3D" id="3.40.640.10">
    <property type="entry name" value="Type I PLP-dependent aspartate aminotransferase-like (Major domain)"/>
    <property type="match status" value="1"/>
</dbReference>
<comment type="similarity">
    <text evidence="3 11">Belongs to the class-V pyridoxal-phosphate-dependent aminotransferase family. SerC subfamily.</text>
</comment>
<feature type="binding site" evidence="11">
    <location>
        <position position="100"/>
    </location>
    <ligand>
        <name>pyridoxal 5'-phosphate</name>
        <dbReference type="ChEBI" id="CHEBI:597326"/>
    </ligand>
</feature>
<comment type="caution">
    <text evidence="11">Lacks conserved residue(s) required for the propagation of feature annotation.</text>
</comment>
<dbReference type="PANTHER" id="PTHR43247:SF1">
    <property type="entry name" value="PHOSPHOSERINE AMINOTRANSFERASE"/>
    <property type="match status" value="1"/>
</dbReference>
<name>A0A178MF79_9CHLR</name>
<comment type="function">
    <text evidence="1 11">Catalyzes the reversible conversion of 3-phosphohydroxypyruvate to phosphoserine and of 3-hydroxy-2-oxo-4-phosphonooxybutanoate to phosphohydroxythreonine.</text>
</comment>
<dbReference type="GO" id="GO:0006564">
    <property type="term" value="P:L-serine biosynthetic process"/>
    <property type="evidence" value="ECO:0007669"/>
    <property type="project" value="UniProtKB-UniRule"/>
</dbReference>
<comment type="pathway">
    <text evidence="2 11">Amino-acid biosynthesis; L-serine biosynthesis; L-serine from 3-phospho-D-glycerate: step 2/3.</text>
</comment>
<keyword evidence="7 11" id="KW-0663">Pyridoxal phosphate</keyword>
<comment type="subunit">
    <text evidence="11">Homodimer.</text>
</comment>
<dbReference type="GO" id="GO:0008615">
    <property type="term" value="P:pyridoxine biosynthetic process"/>
    <property type="evidence" value="ECO:0007669"/>
    <property type="project" value="UniProtKB-UniRule"/>
</dbReference>
<feature type="binding site" evidence="11">
    <location>
        <begin position="236"/>
        <end position="237"/>
    </location>
    <ligand>
        <name>pyridoxal 5'-phosphate</name>
        <dbReference type="ChEBI" id="CHEBI:597326"/>
    </ligand>
</feature>
<dbReference type="Gene3D" id="3.90.1150.10">
    <property type="entry name" value="Aspartate Aminotransferase, domain 1"/>
    <property type="match status" value="1"/>
</dbReference>
<comment type="caution">
    <text evidence="13">The sequence shown here is derived from an EMBL/GenBank/DDBJ whole genome shotgun (WGS) entry which is preliminary data.</text>
</comment>
<reference evidence="13 14" key="1">
    <citation type="submission" date="2016-04" db="EMBL/GenBank/DDBJ databases">
        <title>Chloroflexus islandicus sp. nov., a thermophilic filamentous anoxygenic phototrophic bacterium from geyser Strokkur (Iceland).</title>
        <authorList>
            <person name="Gaisin V.A."/>
            <person name="Kalashnikov A.M."/>
            <person name="Sukhacheva M.V."/>
            <person name="Grouzdev D.S."/>
            <person name="Ivanov T.M."/>
            <person name="Kuznetsov B."/>
            <person name="Gorlenko V.M."/>
        </authorList>
    </citation>
    <scope>NUCLEOTIDE SEQUENCE [LARGE SCALE GENOMIC DNA]</scope>
    <source>
        <strain evidence="14">isl-2</strain>
    </source>
</reference>
<organism evidence="13 14">
    <name type="scientific">Chloroflexus islandicus</name>
    <dbReference type="NCBI Taxonomy" id="1707952"/>
    <lineage>
        <taxon>Bacteria</taxon>
        <taxon>Bacillati</taxon>
        <taxon>Chloroflexota</taxon>
        <taxon>Chloroflexia</taxon>
        <taxon>Chloroflexales</taxon>
        <taxon>Chloroflexineae</taxon>
        <taxon>Chloroflexaceae</taxon>
        <taxon>Chloroflexus</taxon>
    </lineage>
</organism>
<comment type="catalytic activity">
    <reaction evidence="9 11">
        <text>4-(phosphooxy)-L-threonine + 2-oxoglutarate = (R)-3-hydroxy-2-oxo-4-phosphooxybutanoate + L-glutamate</text>
        <dbReference type="Rhea" id="RHEA:16573"/>
        <dbReference type="ChEBI" id="CHEBI:16810"/>
        <dbReference type="ChEBI" id="CHEBI:29985"/>
        <dbReference type="ChEBI" id="CHEBI:58452"/>
        <dbReference type="ChEBI" id="CHEBI:58538"/>
        <dbReference type="EC" id="2.6.1.52"/>
    </reaction>
</comment>
<dbReference type="GO" id="GO:0005737">
    <property type="term" value="C:cytoplasm"/>
    <property type="evidence" value="ECO:0007669"/>
    <property type="project" value="UniProtKB-SubCell"/>
</dbReference>
<dbReference type="HAMAP" id="MF_00160">
    <property type="entry name" value="SerC_aminotrans_5"/>
    <property type="match status" value="1"/>
</dbReference>
<dbReference type="Proteomes" id="UP000078287">
    <property type="component" value="Unassembled WGS sequence"/>
</dbReference>
<evidence type="ECO:0000256" key="5">
    <source>
        <dbReference type="ARBA" id="ARBA00022605"/>
    </source>
</evidence>
<dbReference type="InterPro" id="IPR015422">
    <property type="entry name" value="PyrdxlP-dep_Trfase_small"/>
</dbReference>